<dbReference type="PANTHER" id="PTHR11895:SF172">
    <property type="entry name" value="GLUTAMYL-TRNA(GLN) AMIDOTRANSFERASE"/>
    <property type="match status" value="1"/>
</dbReference>
<dbReference type="InterPro" id="IPR014087">
    <property type="entry name" value="Carboxybiuret_hydro_AtzE"/>
</dbReference>
<evidence type="ECO:0000256" key="1">
    <source>
        <dbReference type="SAM" id="MobiDB-lite"/>
    </source>
</evidence>
<dbReference type="GO" id="GO:0016740">
    <property type="term" value="F:transferase activity"/>
    <property type="evidence" value="ECO:0007669"/>
    <property type="project" value="UniProtKB-KW"/>
</dbReference>
<organism evidence="3 4">
    <name type="scientific">Roseivivax sediminis</name>
    <dbReference type="NCBI Taxonomy" id="936889"/>
    <lineage>
        <taxon>Bacteria</taxon>
        <taxon>Pseudomonadati</taxon>
        <taxon>Pseudomonadota</taxon>
        <taxon>Alphaproteobacteria</taxon>
        <taxon>Rhodobacterales</taxon>
        <taxon>Roseobacteraceae</taxon>
        <taxon>Roseivivax</taxon>
    </lineage>
</organism>
<reference evidence="3 4" key="1">
    <citation type="submission" date="2016-10" db="EMBL/GenBank/DDBJ databases">
        <authorList>
            <person name="Varghese N."/>
            <person name="Submissions S."/>
        </authorList>
    </citation>
    <scope>NUCLEOTIDE SEQUENCE [LARGE SCALE GENOMIC DNA]</scope>
    <source>
        <strain evidence="4">YIM D21,KCTC 23444,ACCC 10710</strain>
    </source>
</reference>
<dbReference type="EMBL" id="FOMS01000007">
    <property type="protein sequence ID" value="SFE19523.1"/>
    <property type="molecule type" value="Genomic_DNA"/>
</dbReference>
<protein>
    <submittedName>
        <fullName evidence="3">Aspartyl-tRNA(Asn)/glutamyl-tRNA(Gln) amidotransferase subunit A</fullName>
    </submittedName>
</protein>
<evidence type="ECO:0000313" key="3">
    <source>
        <dbReference type="EMBL" id="SFE19523.1"/>
    </source>
</evidence>
<dbReference type="NCBIfam" id="NF006631">
    <property type="entry name" value="PRK09201.1"/>
    <property type="match status" value="1"/>
</dbReference>
<feature type="compositionally biased region" description="Basic and acidic residues" evidence="1">
    <location>
        <begin position="140"/>
        <end position="153"/>
    </location>
</feature>
<proteinExistence type="predicted"/>
<evidence type="ECO:0000259" key="2">
    <source>
        <dbReference type="Pfam" id="PF01425"/>
    </source>
</evidence>
<name>A0A1I1YMZ5_9RHOB</name>
<dbReference type="NCBIfam" id="TIGR02715">
    <property type="entry name" value="amido_AtzE"/>
    <property type="match status" value="1"/>
</dbReference>
<dbReference type="InterPro" id="IPR000120">
    <property type="entry name" value="Amidase"/>
</dbReference>
<keyword evidence="4" id="KW-1185">Reference proteome</keyword>
<keyword evidence="3" id="KW-0808">Transferase</keyword>
<dbReference type="Gene3D" id="3.90.1300.10">
    <property type="entry name" value="Amidase signature (AS) domain"/>
    <property type="match status" value="1"/>
</dbReference>
<dbReference type="Proteomes" id="UP000325289">
    <property type="component" value="Unassembled WGS sequence"/>
</dbReference>
<dbReference type="InterPro" id="IPR036928">
    <property type="entry name" value="AS_sf"/>
</dbReference>
<evidence type="ECO:0000313" key="4">
    <source>
        <dbReference type="Proteomes" id="UP000325289"/>
    </source>
</evidence>
<gene>
    <name evidence="3" type="ORF">SAMN04515678_10771</name>
</gene>
<dbReference type="RefSeq" id="WP_149756188.1">
    <property type="nucleotide sequence ID" value="NZ_FOMS01000007.1"/>
</dbReference>
<dbReference type="OrthoDB" id="9811471at2"/>
<feature type="region of interest" description="Disordered" evidence="1">
    <location>
        <begin position="140"/>
        <end position="161"/>
    </location>
</feature>
<sequence length="467" mass="48708">MTTWINLSAHEIAAAVRGGRMTARQSVETSLERIRQTDGSLVAFTTLTDARALETADHLDARIAAGEDVGPLAGVPFAVKDLVDISGIITRAGSRINMDNAPAAADASVVARLEAAGAVLVGALNMGEYAYDFTGENDHVGSTRNPHDLDRRSGGSSGGSGAAVAAGMVPLTVGSDTNGSIRVPSSWCGLFGLKATYGRIPRSGTFPFVDSLDHIGPMARTVPDLALALEAMQGSDTGDPACVASPHCRASATLDQGIGGLRIARGVGYFAPAEGAARDALDRVCAALGVDLEADLPGAAAARAAAALITAAEGAATHVQAMQTRPEDFGRPMRDRLMAGALVPGVAYVRAQRLRRQFAEDAAEVFRHIDALVTPTTPFPAPRIDSDTLRIDGREQPYRSHIGIYTQPISFIGLPVVSVPVQNAVGHMPLGVQIIAPAWREDVALRIARALELSRTCAAPVAAFEKT</sequence>
<dbReference type="AlphaFoldDB" id="A0A1I1YMZ5"/>
<dbReference type="Pfam" id="PF01425">
    <property type="entry name" value="Amidase"/>
    <property type="match status" value="1"/>
</dbReference>
<feature type="domain" description="Amidase" evidence="2">
    <location>
        <begin position="26"/>
        <end position="442"/>
    </location>
</feature>
<dbReference type="SUPFAM" id="SSF75304">
    <property type="entry name" value="Amidase signature (AS) enzymes"/>
    <property type="match status" value="1"/>
</dbReference>
<dbReference type="InterPro" id="IPR023631">
    <property type="entry name" value="Amidase_dom"/>
</dbReference>
<accession>A0A1I1YMZ5</accession>
<dbReference type="PANTHER" id="PTHR11895">
    <property type="entry name" value="TRANSAMIDASE"/>
    <property type="match status" value="1"/>
</dbReference>